<evidence type="ECO:0000313" key="5">
    <source>
        <dbReference type="Proteomes" id="UP001156441"/>
    </source>
</evidence>
<dbReference type="NCBIfam" id="TIGR00996">
    <property type="entry name" value="Mtu_fam_mce"/>
    <property type="match status" value="1"/>
</dbReference>
<evidence type="ECO:0000259" key="3">
    <source>
        <dbReference type="Pfam" id="PF11887"/>
    </source>
</evidence>
<evidence type="ECO:0000259" key="2">
    <source>
        <dbReference type="Pfam" id="PF02470"/>
    </source>
</evidence>
<reference evidence="4 5" key="1">
    <citation type="submission" date="2021-02" db="EMBL/GenBank/DDBJ databases">
        <title>Actinophytocola xerophila sp. nov., isolated from soil of cotton cropping field.</title>
        <authorList>
            <person name="Huang R."/>
            <person name="Chen X."/>
            <person name="Ge X."/>
            <person name="Liu W."/>
        </authorList>
    </citation>
    <scope>NUCLEOTIDE SEQUENCE [LARGE SCALE GENOMIC DNA]</scope>
    <source>
        <strain evidence="4 5">S1-96</strain>
    </source>
</reference>
<name>A0ABT2JDW3_9PSEU</name>
<evidence type="ECO:0000313" key="4">
    <source>
        <dbReference type="EMBL" id="MCT2586071.1"/>
    </source>
</evidence>
<dbReference type="Proteomes" id="UP001156441">
    <property type="component" value="Unassembled WGS sequence"/>
</dbReference>
<keyword evidence="1" id="KW-0472">Membrane</keyword>
<dbReference type="RefSeq" id="WP_260193857.1">
    <property type="nucleotide sequence ID" value="NZ_JAFFZE010000017.1"/>
</dbReference>
<dbReference type="InterPro" id="IPR003399">
    <property type="entry name" value="Mce/MlaD"/>
</dbReference>
<feature type="transmembrane region" description="Helical" evidence="1">
    <location>
        <begin position="12"/>
        <end position="30"/>
    </location>
</feature>
<comment type="caution">
    <text evidence="4">The sequence shown here is derived from an EMBL/GenBank/DDBJ whole genome shotgun (WGS) entry which is preliminary data.</text>
</comment>
<dbReference type="EMBL" id="JAFFZE010000017">
    <property type="protein sequence ID" value="MCT2586071.1"/>
    <property type="molecule type" value="Genomic_DNA"/>
</dbReference>
<feature type="domain" description="Mce/MlaD" evidence="2">
    <location>
        <begin position="39"/>
        <end position="116"/>
    </location>
</feature>
<dbReference type="PANTHER" id="PTHR33371:SF18">
    <property type="entry name" value="MCE-FAMILY PROTEIN MCE3C"/>
    <property type="match status" value="1"/>
</dbReference>
<proteinExistence type="predicted"/>
<dbReference type="Pfam" id="PF11887">
    <property type="entry name" value="Mce4_CUP1"/>
    <property type="match status" value="1"/>
</dbReference>
<keyword evidence="1" id="KW-1133">Transmembrane helix</keyword>
<gene>
    <name evidence="4" type="ORF">JT362_23410</name>
</gene>
<dbReference type="PANTHER" id="PTHR33371">
    <property type="entry name" value="INTERMEMBRANE PHOSPHOLIPID TRANSPORT SYSTEM BINDING PROTEIN MLAD-RELATED"/>
    <property type="match status" value="1"/>
</dbReference>
<sequence>MKSFRERNPVPIGVIGTIVLALVTAGVYFYQDLPLIGGGTTYQAEFSEAAGIRPDDEVRVAGIKVGEVTDVELEQDGASGRVVVSFRVEDAWVGDATTAAIKLKTLLGRKFLALHPTGGSDLDPDTPIPLDRTVTPYDVTEAFEDLASTAGAIDTDQLAASFRTISDTFADSPRHVRTALDGLTDLSRTIHSRDAQLAKLLANTRDVTSTLSGSNDEFDKLIEDGDLLLTELANRRDAIHDLLVGTNDLAAQLSGVVADNQRQLAPALARLDTVTDVLTRHADNLDRSLELAGPYFRLVNNATGSGRWIDNYLCGLIKPEPDPGYCRPPPGGSK</sequence>
<dbReference type="PRINTS" id="PR01782">
    <property type="entry name" value="MCEVIRFACTOR"/>
</dbReference>
<dbReference type="InterPro" id="IPR005693">
    <property type="entry name" value="Mce"/>
</dbReference>
<evidence type="ECO:0000256" key="1">
    <source>
        <dbReference type="SAM" id="Phobius"/>
    </source>
</evidence>
<feature type="domain" description="Mammalian cell entry C-terminal" evidence="3">
    <location>
        <begin position="121"/>
        <end position="305"/>
    </location>
</feature>
<dbReference type="InterPro" id="IPR024516">
    <property type="entry name" value="Mce_C"/>
</dbReference>
<keyword evidence="1" id="KW-0812">Transmembrane</keyword>
<dbReference type="Pfam" id="PF02470">
    <property type="entry name" value="MlaD"/>
    <property type="match status" value="1"/>
</dbReference>
<accession>A0ABT2JDW3</accession>
<protein>
    <submittedName>
        <fullName evidence="4">MCE family protein</fullName>
    </submittedName>
</protein>
<keyword evidence="5" id="KW-1185">Reference proteome</keyword>
<organism evidence="4 5">
    <name type="scientific">Actinophytocola gossypii</name>
    <dbReference type="NCBI Taxonomy" id="2812003"/>
    <lineage>
        <taxon>Bacteria</taxon>
        <taxon>Bacillati</taxon>
        <taxon>Actinomycetota</taxon>
        <taxon>Actinomycetes</taxon>
        <taxon>Pseudonocardiales</taxon>
        <taxon>Pseudonocardiaceae</taxon>
    </lineage>
</organism>
<dbReference type="InterPro" id="IPR052336">
    <property type="entry name" value="MlaD_Phospholipid_Transporter"/>
</dbReference>